<comment type="caution">
    <text evidence="12">The sequence shown here is derived from an EMBL/GenBank/DDBJ whole genome shotgun (WGS) entry which is preliminary data.</text>
</comment>
<comment type="similarity">
    <text evidence="9">In the C-terminal section; belongs to the flavoprotein pyridine nucleotide cytochrome reductase family.</text>
</comment>
<dbReference type="Proteomes" id="UP001590950">
    <property type="component" value="Unassembled WGS sequence"/>
</dbReference>
<name>A0ABR4AFZ5_9LECA</name>
<feature type="binding site" evidence="9">
    <location>
        <position position="654"/>
    </location>
    <ligand>
        <name>FAD</name>
        <dbReference type="ChEBI" id="CHEBI:57692"/>
    </ligand>
</feature>
<dbReference type="InterPro" id="IPR029039">
    <property type="entry name" value="Flavoprotein-like_sf"/>
</dbReference>
<accession>A0ABR4AFZ5</accession>
<keyword evidence="7 9" id="KW-0521">NADP</keyword>
<feature type="binding site" evidence="9">
    <location>
        <begin position="18"/>
        <end position="23"/>
    </location>
    <ligand>
        <name>FMN</name>
        <dbReference type="ChEBI" id="CHEBI:58210"/>
    </ligand>
</feature>
<dbReference type="InterPro" id="IPR008254">
    <property type="entry name" value="Flavodoxin/NO_synth"/>
</dbReference>
<feature type="domain" description="FAD-binding FR-type" evidence="11">
    <location>
        <begin position="235"/>
        <end position="483"/>
    </location>
</feature>
<keyword evidence="13" id="KW-1185">Reference proteome</keyword>
<comment type="subunit">
    <text evidence="9">Interacts with DRE2; as part of the cytosolic iron-sulfur (Fe-S) protein assembly (CIA) machinery.</text>
</comment>
<dbReference type="EC" id="1.18.1.-" evidence="9"/>
<dbReference type="EMBL" id="JBEFKJ010000010">
    <property type="protein sequence ID" value="KAL2043741.1"/>
    <property type="molecule type" value="Genomic_DNA"/>
</dbReference>
<dbReference type="PANTHER" id="PTHR19384">
    <property type="entry name" value="NITRIC OXIDE SYNTHASE-RELATED"/>
    <property type="match status" value="1"/>
</dbReference>
<dbReference type="PROSITE" id="PS50902">
    <property type="entry name" value="FLAVODOXIN_LIKE"/>
    <property type="match status" value="1"/>
</dbReference>
<evidence type="ECO:0000256" key="4">
    <source>
        <dbReference type="ARBA" id="ARBA00022630"/>
    </source>
</evidence>
<dbReference type="PROSITE" id="PS51384">
    <property type="entry name" value="FAD_FR"/>
    <property type="match status" value="1"/>
</dbReference>
<dbReference type="Pfam" id="PF00667">
    <property type="entry name" value="FAD_binding_1"/>
    <property type="match status" value="1"/>
</dbReference>
<evidence type="ECO:0000256" key="2">
    <source>
        <dbReference type="ARBA" id="ARBA00001974"/>
    </source>
</evidence>
<evidence type="ECO:0000313" key="12">
    <source>
        <dbReference type="EMBL" id="KAL2043741.1"/>
    </source>
</evidence>
<evidence type="ECO:0000256" key="5">
    <source>
        <dbReference type="ARBA" id="ARBA00022643"/>
    </source>
</evidence>
<protein>
    <recommendedName>
        <fullName evidence="9">NADPH-dependent diflavin oxidoreductase 1</fullName>
        <ecNumber evidence="9">1.18.1.-</ecNumber>
    </recommendedName>
    <alternativeName>
        <fullName evidence="9">NADPH-dependent FMN and FAD-containing oxidoreductase</fullName>
    </alternativeName>
</protein>
<evidence type="ECO:0000259" key="10">
    <source>
        <dbReference type="PROSITE" id="PS50902"/>
    </source>
</evidence>
<feature type="binding site" evidence="9">
    <location>
        <begin position="65"/>
        <end position="68"/>
    </location>
    <ligand>
        <name>FMN</name>
        <dbReference type="ChEBI" id="CHEBI:58210"/>
    </ligand>
</feature>
<comment type="cofactor">
    <cofactor evidence="1 9">
        <name>FMN</name>
        <dbReference type="ChEBI" id="CHEBI:58210"/>
    </cofactor>
</comment>
<feature type="binding site" evidence="9">
    <location>
        <begin position="573"/>
        <end position="574"/>
    </location>
    <ligand>
        <name>NADP(+)</name>
        <dbReference type="ChEBI" id="CHEBI:58349"/>
    </ligand>
</feature>
<comment type="catalytic activity">
    <reaction evidence="9">
        <text>2 oxidized [2Fe-2S]-[protein] + NADPH = 2 reduced [2Fe-2S]-[protein] + NADP(+) + H(+)</text>
        <dbReference type="Rhea" id="RHEA:67716"/>
        <dbReference type="Rhea" id="RHEA-COMP:17327"/>
        <dbReference type="Rhea" id="RHEA-COMP:17328"/>
        <dbReference type="ChEBI" id="CHEBI:15378"/>
        <dbReference type="ChEBI" id="CHEBI:33737"/>
        <dbReference type="ChEBI" id="CHEBI:33738"/>
        <dbReference type="ChEBI" id="CHEBI:57783"/>
        <dbReference type="ChEBI" id="CHEBI:58349"/>
    </reaction>
</comment>
<dbReference type="SUPFAM" id="SSF52343">
    <property type="entry name" value="Ferredoxin reductase-like, C-terminal NADP-linked domain"/>
    <property type="match status" value="1"/>
</dbReference>
<feature type="binding site" evidence="9">
    <location>
        <position position="138"/>
    </location>
    <ligand>
        <name>FMN</name>
        <dbReference type="ChEBI" id="CHEBI:58210"/>
    </ligand>
</feature>
<dbReference type="PANTHER" id="PTHR19384:SF10">
    <property type="entry name" value="NADPH-DEPENDENT DIFLAVIN OXIDOREDUCTASE 1"/>
    <property type="match status" value="1"/>
</dbReference>
<gene>
    <name evidence="9" type="primary">TAH18</name>
    <name evidence="12" type="ORF">N7G274_003260</name>
</gene>
<dbReference type="Pfam" id="PF00175">
    <property type="entry name" value="NAD_binding_1"/>
    <property type="match status" value="1"/>
</dbReference>
<feature type="binding site" evidence="9">
    <location>
        <position position="387"/>
    </location>
    <ligand>
        <name>FAD</name>
        <dbReference type="ChEBI" id="CHEBI:57692"/>
    </ligand>
</feature>
<sequence>MYIKYQPYDRSALVAYGSETGNAYDYAEELGRILQRIHFSTHVSKLDAIETSSLRQHSIVLVVTSTTGQGDLPFNARLFWKRLLRKKLPPTYLQHVHFSTFGLGDSSYPKFNWAARKLHKRLIQLGANEIYPRGEADERHDEGLDTAFVPWSSGLRQHLLTTYPLPDGISPLSDDVLLQPKWKLALRSSVVGGPAYTVANGDHDAPTLPFEYIESKPEIKTAQTVNSTLPVDPITQLIPVTLRENRRVTSDGHWQDVRHLVFTGHGPAEYGPGDVLAVHPKNLKEEVDQLVQQMAWTDVADRPIHFTPTIPTDGSDFYPLPPISLSDTSTTLRKLLTEHLDLTAIPRRSFFSLIAHFTDDQFHKDRLLDFTKPEYIDELYDYTTRPRRSILEVLQEFQSVKIPWQWAANVLPELRSRQFSIASGGQLKKTPEGNAKFELLVAIVKYRTVIKKIREGVCTRYLAALPVGTKLHVSLQRGSLAITKAEAQQPVVMIGPGTGVAPMRSLVWERLQWLQDDGAQDKKKVCDKANGVQSIGESVLFFGCRNKSADFFYRDEWKNLNDQLPFTIFPAFSRDQSQKVYVQDIVRQQGLRVYRLLSGLNGTIFVCGSSGMMPQAVRVALIDVFEKWGSIEREAAEQALERLEREGRYKQETW</sequence>
<feature type="binding site" evidence="9">
    <location>
        <begin position="456"/>
        <end position="459"/>
    </location>
    <ligand>
        <name>FAD</name>
        <dbReference type="ChEBI" id="CHEBI:57692"/>
    </ligand>
</feature>
<dbReference type="InterPro" id="IPR001433">
    <property type="entry name" value="OxRdtase_FAD/NAD-bd"/>
</dbReference>
<evidence type="ECO:0000313" key="13">
    <source>
        <dbReference type="Proteomes" id="UP001590950"/>
    </source>
</evidence>
<feature type="binding site" evidence="9">
    <location>
        <position position="498"/>
    </location>
    <ligand>
        <name>NADP(+)</name>
        <dbReference type="ChEBI" id="CHEBI:58349"/>
    </ligand>
</feature>
<dbReference type="PRINTS" id="PR00371">
    <property type="entry name" value="FPNCR"/>
</dbReference>
<comment type="subcellular location">
    <subcellularLocation>
        <location evidence="9">Cytoplasm</location>
    </subcellularLocation>
    <subcellularLocation>
        <location evidence="9">Mitochondrion</location>
    </subcellularLocation>
    <text evidence="9">Relocalizes to mitochondria after H(2)O(2) exposure.</text>
</comment>
<keyword evidence="6 9" id="KW-0274">FAD</keyword>
<keyword evidence="3 9" id="KW-0963">Cytoplasm</keyword>
<reference evidence="12 13" key="1">
    <citation type="submission" date="2024-09" db="EMBL/GenBank/DDBJ databases">
        <title>Rethinking Asexuality: The Enigmatic Case of Functional Sexual Genes in Lepraria (Stereocaulaceae).</title>
        <authorList>
            <person name="Doellman M."/>
            <person name="Sun Y."/>
            <person name="Barcenas-Pena A."/>
            <person name="Lumbsch H.T."/>
            <person name="Grewe F."/>
        </authorList>
    </citation>
    <scope>NUCLEOTIDE SEQUENCE [LARGE SCALE GENOMIC DNA]</scope>
    <source>
        <strain evidence="12 13">Mercado 3170</strain>
    </source>
</reference>
<proteinExistence type="inferred from homology"/>
<dbReference type="Gene3D" id="3.40.50.360">
    <property type="match status" value="1"/>
</dbReference>
<dbReference type="Pfam" id="PF00258">
    <property type="entry name" value="Flavodoxin_1"/>
    <property type="match status" value="1"/>
</dbReference>
<dbReference type="Gene3D" id="1.20.990.10">
    <property type="entry name" value="NADPH-cytochrome p450 Reductase, Chain A, domain 3"/>
    <property type="match status" value="1"/>
</dbReference>
<dbReference type="InterPro" id="IPR039261">
    <property type="entry name" value="FNR_nucleotide-bd"/>
</dbReference>
<evidence type="ECO:0000256" key="9">
    <source>
        <dbReference type="HAMAP-Rule" id="MF_03178"/>
    </source>
</evidence>
<dbReference type="InterPro" id="IPR001709">
    <property type="entry name" value="Flavoprot_Pyr_Nucl_cyt_Rdtase"/>
</dbReference>
<evidence type="ECO:0000256" key="1">
    <source>
        <dbReference type="ARBA" id="ARBA00001917"/>
    </source>
</evidence>
<dbReference type="InterPro" id="IPR001094">
    <property type="entry name" value="Flavdoxin-like"/>
</dbReference>
<comment type="similarity">
    <text evidence="9">Belongs to the NADPH-dependent diflavin oxidoreductase NDOR1 family.</text>
</comment>
<dbReference type="Gene3D" id="2.40.30.10">
    <property type="entry name" value="Translation factors"/>
    <property type="match status" value="1"/>
</dbReference>
<dbReference type="InterPro" id="IPR023173">
    <property type="entry name" value="NADPH_Cyt_P450_Rdtase_alpha"/>
</dbReference>
<dbReference type="SUPFAM" id="SSF63380">
    <property type="entry name" value="Riboflavin synthase domain-like"/>
    <property type="match status" value="1"/>
</dbReference>
<comment type="caution">
    <text evidence="9">Lacks conserved residue(s) required for the propagation of feature annotation.</text>
</comment>
<keyword evidence="8 9" id="KW-0560">Oxidoreductase</keyword>
<feature type="binding site" evidence="9">
    <location>
        <begin position="103"/>
        <end position="112"/>
    </location>
    <ligand>
        <name>FMN</name>
        <dbReference type="ChEBI" id="CHEBI:58210"/>
    </ligand>
</feature>
<keyword evidence="5 9" id="KW-0288">FMN</keyword>
<dbReference type="InterPro" id="IPR017927">
    <property type="entry name" value="FAD-bd_FR_type"/>
</dbReference>
<dbReference type="HAMAP" id="MF_03178">
    <property type="entry name" value="NDOR1"/>
    <property type="match status" value="1"/>
</dbReference>
<keyword evidence="4 9" id="KW-0285">Flavoprotein</keyword>
<evidence type="ECO:0000256" key="8">
    <source>
        <dbReference type="ARBA" id="ARBA00023002"/>
    </source>
</evidence>
<comment type="cofactor">
    <cofactor evidence="2 9">
        <name>FAD</name>
        <dbReference type="ChEBI" id="CHEBI:57692"/>
    </cofactor>
</comment>
<organism evidence="12 13">
    <name type="scientific">Stereocaulon virgatum</name>
    <dbReference type="NCBI Taxonomy" id="373712"/>
    <lineage>
        <taxon>Eukaryota</taxon>
        <taxon>Fungi</taxon>
        <taxon>Dikarya</taxon>
        <taxon>Ascomycota</taxon>
        <taxon>Pezizomycotina</taxon>
        <taxon>Lecanoromycetes</taxon>
        <taxon>OSLEUM clade</taxon>
        <taxon>Lecanoromycetidae</taxon>
        <taxon>Lecanorales</taxon>
        <taxon>Lecanorineae</taxon>
        <taxon>Stereocaulaceae</taxon>
        <taxon>Stereocaulon</taxon>
    </lineage>
</organism>
<dbReference type="InterPro" id="IPR028879">
    <property type="entry name" value="NDOR1"/>
</dbReference>
<evidence type="ECO:0000256" key="3">
    <source>
        <dbReference type="ARBA" id="ARBA00022490"/>
    </source>
</evidence>
<keyword evidence="9" id="KW-0496">Mitochondrion</keyword>
<evidence type="ECO:0000256" key="6">
    <source>
        <dbReference type="ARBA" id="ARBA00022827"/>
    </source>
</evidence>
<evidence type="ECO:0000256" key="7">
    <source>
        <dbReference type="ARBA" id="ARBA00022857"/>
    </source>
</evidence>
<feature type="binding site" evidence="9">
    <location>
        <begin position="579"/>
        <end position="583"/>
    </location>
    <ligand>
        <name>NADP(+)</name>
        <dbReference type="ChEBI" id="CHEBI:58349"/>
    </ligand>
</feature>
<dbReference type="Gene3D" id="3.40.50.80">
    <property type="entry name" value="Nucleotide-binding domain of ferredoxin-NADP reductase (FNR) module"/>
    <property type="match status" value="1"/>
</dbReference>
<dbReference type="PRINTS" id="PR00369">
    <property type="entry name" value="FLAVODOXIN"/>
</dbReference>
<dbReference type="InterPro" id="IPR017938">
    <property type="entry name" value="Riboflavin_synthase-like_b-brl"/>
</dbReference>
<comment type="similarity">
    <text evidence="9">In the N-terminal section; belongs to the flavodoxin family.</text>
</comment>
<dbReference type="SUPFAM" id="SSF52218">
    <property type="entry name" value="Flavoproteins"/>
    <property type="match status" value="1"/>
</dbReference>
<feature type="binding site" evidence="9">
    <location>
        <begin position="417"/>
        <end position="420"/>
    </location>
    <ligand>
        <name>FAD</name>
        <dbReference type="ChEBI" id="CHEBI:57692"/>
    </ligand>
</feature>
<dbReference type="InterPro" id="IPR003097">
    <property type="entry name" value="CysJ-like_FAD-binding"/>
</dbReference>
<comment type="function">
    <text evidence="9">NADPH-dependent reductase which is a central component of the cytosolic iron-sulfur (Fe-S) protein assembly (CIA) machinery. Transfers electrons from NADPH via its FAD and FMN prosthetic groups to the [2Fe-2S] cluster of DRE2, another key component of the CIA machinery. In turn, this reduced cluster provides electrons for assembly of cytosolic iron-sulfur cluster proteins. Positively controls H(2)O(2)-induced cell death.</text>
</comment>
<feature type="domain" description="Flavodoxin-like" evidence="10">
    <location>
        <begin position="12"/>
        <end position="156"/>
    </location>
</feature>
<evidence type="ECO:0000259" key="11">
    <source>
        <dbReference type="PROSITE" id="PS51384"/>
    </source>
</evidence>